<evidence type="ECO:0000259" key="4">
    <source>
        <dbReference type="Pfam" id="PF01425"/>
    </source>
</evidence>
<organism evidence="5 6">
    <name type="scientific">Nocardia acididurans</name>
    <dbReference type="NCBI Taxonomy" id="2802282"/>
    <lineage>
        <taxon>Bacteria</taxon>
        <taxon>Bacillati</taxon>
        <taxon>Actinomycetota</taxon>
        <taxon>Actinomycetes</taxon>
        <taxon>Mycobacteriales</taxon>
        <taxon>Nocardiaceae</taxon>
        <taxon>Nocardia</taxon>
    </lineage>
</organism>
<evidence type="ECO:0000313" key="6">
    <source>
        <dbReference type="Proteomes" id="UP000602198"/>
    </source>
</evidence>
<evidence type="ECO:0000256" key="2">
    <source>
        <dbReference type="ARBA" id="ARBA00009199"/>
    </source>
</evidence>
<dbReference type="PROSITE" id="PS00571">
    <property type="entry name" value="AMIDASES"/>
    <property type="match status" value="1"/>
</dbReference>
<dbReference type="InterPro" id="IPR020556">
    <property type="entry name" value="Amidase_CS"/>
</dbReference>
<feature type="domain" description="Amidase" evidence="4">
    <location>
        <begin position="45"/>
        <end position="469"/>
    </location>
</feature>
<comment type="similarity">
    <text evidence="2">Belongs to the amidase family.</text>
</comment>
<dbReference type="InterPro" id="IPR036928">
    <property type="entry name" value="AS_sf"/>
</dbReference>
<proteinExistence type="inferred from homology"/>
<dbReference type="InterPro" id="IPR000120">
    <property type="entry name" value="Amidase"/>
</dbReference>
<evidence type="ECO:0000313" key="5">
    <source>
        <dbReference type="EMBL" id="MBL1079689.1"/>
    </source>
</evidence>
<dbReference type="InterPro" id="IPR023631">
    <property type="entry name" value="Amidase_dom"/>
</dbReference>
<dbReference type="Proteomes" id="UP000602198">
    <property type="component" value="Unassembled WGS sequence"/>
</dbReference>
<keyword evidence="6" id="KW-1185">Reference proteome</keyword>
<reference evidence="5 6" key="1">
    <citation type="submission" date="2021-01" db="EMBL/GenBank/DDBJ databases">
        <title>WGS of actinomycetes isolated from Thailand.</title>
        <authorList>
            <person name="Thawai C."/>
        </authorList>
    </citation>
    <scope>NUCLEOTIDE SEQUENCE [LARGE SCALE GENOMIC DNA]</scope>
    <source>
        <strain evidence="5 6">LPG 2</strain>
    </source>
</reference>
<accession>A0ABS1MJ38</accession>
<comment type="catalytic activity">
    <reaction evidence="1">
        <text>a monocarboxylic acid amide + H2O = a monocarboxylate + NH4(+)</text>
        <dbReference type="Rhea" id="RHEA:12020"/>
        <dbReference type="ChEBI" id="CHEBI:15377"/>
        <dbReference type="ChEBI" id="CHEBI:28938"/>
        <dbReference type="ChEBI" id="CHEBI:35757"/>
        <dbReference type="ChEBI" id="CHEBI:83628"/>
        <dbReference type="EC" id="3.5.1.4"/>
    </reaction>
</comment>
<protein>
    <recommendedName>
        <fullName evidence="3">amidase</fullName>
        <ecNumber evidence="3">3.5.1.4</ecNumber>
    </recommendedName>
</protein>
<evidence type="ECO:0000256" key="1">
    <source>
        <dbReference type="ARBA" id="ARBA00001311"/>
    </source>
</evidence>
<name>A0ABS1MJ38_9NOCA</name>
<dbReference type="PANTHER" id="PTHR11895">
    <property type="entry name" value="TRANSAMIDASE"/>
    <property type="match status" value="1"/>
</dbReference>
<dbReference type="SUPFAM" id="SSF75304">
    <property type="entry name" value="Amidase signature (AS) enzymes"/>
    <property type="match status" value="1"/>
</dbReference>
<dbReference type="Pfam" id="PF01425">
    <property type="entry name" value="Amidase"/>
    <property type="match status" value="1"/>
</dbReference>
<comment type="caution">
    <text evidence="5">The sequence shown here is derived from an EMBL/GenBank/DDBJ whole genome shotgun (WGS) entry which is preliminary data.</text>
</comment>
<dbReference type="Gene3D" id="3.90.1300.10">
    <property type="entry name" value="Amidase signature (AS) domain"/>
    <property type="match status" value="1"/>
</dbReference>
<dbReference type="EC" id="3.5.1.4" evidence="3"/>
<evidence type="ECO:0000256" key="3">
    <source>
        <dbReference type="ARBA" id="ARBA00012922"/>
    </source>
</evidence>
<gene>
    <name evidence="5" type="ORF">JK358_35325</name>
</gene>
<dbReference type="PANTHER" id="PTHR11895:SF7">
    <property type="entry name" value="GLUTAMYL-TRNA(GLN) AMIDOTRANSFERASE SUBUNIT A, MITOCHONDRIAL"/>
    <property type="match status" value="1"/>
</dbReference>
<sequence length="491" mass="51886">MAGWGWTLAAGATGRGARVTDDELTYLPTTEALRLFRTRDLSPVELMNAVIARSEAVEPEINAFAEETFEEALVQAKAAEIAYGPGGAPRPLEGLAVAIKEEQPIAGRIVSEGSLVFADHLAEQTHPAVARILAAGGIVHARTTTPEFCCAIFTHSRRWGVTRNPWNTDYSPGGSSGGSGAALAAGTAMLATGSDIAGSIRLPAAATGTVGFKPPYGRVPAVPPFNLDPYCHDGPMARTVADCALLENVMAGPHPEDVASLRPAVRIPEQLGDIAGMRIGFAPNLGDWEIEPDVAANTRAAAEALREAGAIVEEIDVRLRHRDIRRAVFSHFGAIFGAYVAGVAAEYRDELTPYALAFAADTAIGPGDYLAGLDIEAAVYGVLGPLLERYDALLCPTTGAAGLPAGEDFVDTRLTVNGVELEHYWDVALTPVFNIASRCPVLNVPTGLGRNGIPTGMQIVGRTYEDASVFHIGAALERIRPWPHHPPAEPR</sequence>
<dbReference type="EMBL" id="JAERRJ010000018">
    <property type="protein sequence ID" value="MBL1079689.1"/>
    <property type="molecule type" value="Genomic_DNA"/>
</dbReference>